<dbReference type="Pfam" id="PF04140">
    <property type="entry name" value="ICMT"/>
    <property type="match status" value="1"/>
</dbReference>
<name>A0A812LKF1_SYMPI</name>
<reference evidence="11" key="1">
    <citation type="submission" date="2021-02" db="EMBL/GenBank/DDBJ databases">
        <authorList>
            <person name="Dougan E. K."/>
            <person name="Rhodes N."/>
            <person name="Thang M."/>
            <person name="Chan C."/>
        </authorList>
    </citation>
    <scope>NUCLEOTIDE SEQUENCE</scope>
</reference>
<comment type="similarity">
    <text evidence="2 10">Belongs to the class VI-like SAM-binding methyltransferase superfamily. Isoprenylcysteine carboxyl methyltransferase family.</text>
</comment>
<proteinExistence type="inferred from homology"/>
<accession>A0A812LKF1</accession>
<dbReference type="AlphaFoldDB" id="A0A812LKF1"/>
<keyword evidence="9 10" id="KW-0472">Membrane</keyword>
<dbReference type="PANTHER" id="PTHR12714:SF9">
    <property type="entry name" value="PROTEIN-S-ISOPRENYLCYSTEINE O-METHYLTRANSFERASE"/>
    <property type="match status" value="1"/>
</dbReference>
<sequence>MSVQSHRAGVGMSYLLSESFSDLATKRTGKNDPTFNEMKDSFWLTDAAIGWDVLCRRDGRLGCALVDWLPREHRREQTHFMSWTWRYALSQVKGALEAYSASMSSTAAAGNVFFFMCFFTNNQFRIIVEETTAGSADLEEVFEANLRRIGRMVAILDTWDRPIYLSRVWTVYEQFVASTLQVPVSFVMPPSSTDQLRLQLSLGSTGIDHITRSISSVDSERAEAWKAEDEQKVKSLIQQTVGFQHVNSHVAEATDQVKLGVLTPLLSGGVGSATGFMLVCGGIMAIPHGKKSKGLTDFATRFTAVSEYQDRFREIPHCYASMDRKPLVPYNPNATRSRLALEDAPVPLKNASTIEFRDKFCVHKSNEISCMFPACLCFWAGSKTVSFFLAVNVIPDEASSLAVLSSICALLGCLMGSGLGQMLKPDARMPLFFVAVTLFHAIEFTFAAVCHSKTIEFRSFLLTPVPAAGYSVAMIAAICEYWLWHALGFTLSGLAMRIATIAGFGLAVTGWALRTAALFTARSNFTHLVACYKDPSHRLVKHGVYGWCRHPGYVGWFLWSVSTQILLLNPICSCCYAWVSFRFFAGRIPHEEEMLLQFFGEEYYAYAKEVPCGIPGISRLG</sequence>
<comment type="catalytic activity">
    <reaction evidence="10">
        <text>[protein]-C-terminal S-[(2E,6E)-farnesyl]-L-cysteine + S-adenosyl-L-methionine = [protein]-C-terminal S-[(2E,6E)-farnesyl]-L-cysteine methyl ester + S-adenosyl-L-homocysteine</text>
        <dbReference type="Rhea" id="RHEA:21672"/>
        <dbReference type="Rhea" id="RHEA-COMP:12125"/>
        <dbReference type="Rhea" id="RHEA-COMP:12126"/>
        <dbReference type="ChEBI" id="CHEBI:57856"/>
        <dbReference type="ChEBI" id="CHEBI:59789"/>
        <dbReference type="ChEBI" id="CHEBI:90510"/>
        <dbReference type="ChEBI" id="CHEBI:90511"/>
        <dbReference type="EC" id="2.1.1.100"/>
    </reaction>
</comment>
<keyword evidence="5" id="KW-0808">Transferase</keyword>
<evidence type="ECO:0000256" key="8">
    <source>
        <dbReference type="ARBA" id="ARBA00022989"/>
    </source>
</evidence>
<evidence type="ECO:0000256" key="6">
    <source>
        <dbReference type="ARBA" id="ARBA00022691"/>
    </source>
</evidence>
<dbReference type="Gene3D" id="1.20.120.1630">
    <property type="match status" value="1"/>
</dbReference>
<feature type="transmembrane region" description="Helical" evidence="10">
    <location>
        <begin position="429"/>
        <end position="449"/>
    </location>
</feature>
<dbReference type="PROSITE" id="PS51564">
    <property type="entry name" value="SAM_ICMT"/>
    <property type="match status" value="1"/>
</dbReference>
<dbReference type="OrthoDB" id="422086at2759"/>
<protein>
    <recommendedName>
        <fullName evidence="3 10">Protein-S-isoprenylcysteine O-methyltransferase</fullName>
        <ecNumber evidence="3 10">2.1.1.100</ecNumber>
    </recommendedName>
</protein>
<comment type="caution">
    <text evidence="11">The sequence shown here is derived from an EMBL/GenBank/DDBJ whole genome shotgun (WGS) entry which is preliminary data.</text>
</comment>
<evidence type="ECO:0000256" key="3">
    <source>
        <dbReference type="ARBA" id="ARBA00012151"/>
    </source>
</evidence>
<organism evidence="11 12">
    <name type="scientific">Symbiodinium pilosum</name>
    <name type="common">Dinoflagellate</name>
    <dbReference type="NCBI Taxonomy" id="2952"/>
    <lineage>
        <taxon>Eukaryota</taxon>
        <taxon>Sar</taxon>
        <taxon>Alveolata</taxon>
        <taxon>Dinophyceae</taxon>
        <taxon>Suessiales</taxon>
        <taxon>Symbiodiniaceae</taxon>
        <taxon>Symbiodinium</taxon>
    </lineage>
</organism>
<keyword evidence="8 10" id="KW-1133">Transmembrane helix</keyword>
<evidence type="ECO:0000256" key="9">
    <source>
        <dbReference type="ARBA" id="ARBA00023136"/>
    </source>
</evidence>
<keyword evidence="10" id="KW-0256">Endoplasmic reticulum</keyword>
<feature type="transmembrane region" description="Helical" evidence="10">
    <location>
        <begin position="401"/>
        <end position="423"/>
    </location>
</feature>
<dbReference type="Proteomes" id="UP000649617">
    <property type="component" value="Unassembled WGS sequence"/>
</dbReference>
<feature type="transmembrane region" description="Helical" evidence="10">
    <location>
        <begin position="489"/>
        <end position="513"/>
    </location>
</feature>
<keyword evidence="4 10" id="KW-0489">Methyltransferase</keyword>
<dbReference type="GO" id="GO:0004671">
    <property type="term" value="F:protein C-terminal S-isoprenylcysteine carboxyl O-methyltransferase activity"/>
    <property type="evidence" value="ECO:0007669"/>
    <property type="project" value="UniProtKB-EC"/>
</dbReference>
<keyword evidence="12" id="KW-1185">Reference proteome</keyword>
<dbReference type="EMBL" id="CAJNIZ010006036">
    <property type="protein sequence ID" value="CAE7246761.1"/>
    <property type="molecule type" value="Genomic_DNA"/>
</dbReference>
<evidence type="ECO:0000313" key="12">
    <source>
        <dbReference type="Proteomes" id="UP000649617"/>
    </source>
</evidence>
<dbReference type="GO" id="GO:0005789">
    <property type="term" value="C:endoplasmic reticulum membrane"/>
    <property type="evidence" value="ECO:0007669"/>
    <property type="project" value="UniProtKB-SubCell"/>
</dbReference>
<evidence type="ECO:0000313" key="11">
    <source>
        <dbReference type="EMBL" id="CAE7246761.1"/>
    </source>
</evidence>
<dbReference type="PANTHER" id="PTHR12714">
    <property type="entry name" value="PROTEIN-S ISOPRENYLCYSTEINE O-METHYLTRANSFERASE"/>
    <property type="match status" value="1"/>
</dbReference>
<comment type="subcellular location">
    <subcellularLocation>
        <location evidence="10">Endoplasmic reticulum membrane</location>
        <topology evidence="10">Multi-pass membrane protein</topology>
    </subcellularLocation>
    <subcellularLocation>
        <location evidence="1">Membrane</location>
        <topology evidence="1">Multi-pass membrane protein</topology>
    </subcellularLocation>
</comment>
<evidence type="ECO:0000256" key="4">
    <source>
        <dbReference type="ARBA" id="ARBA00022603"/>
    </source>
</evidence>
<evidence type="ECO:0000256" key="10">
    <source>
        <dbReference type="RuleBase" id="RU362022"/>
    </source>
</evidence>
<evidence type="ECO:0000256" key="1">
    <source>
        <dbReference type="ARBA" id="ARBA00004141"/>
    </source>
</evidence>
<dbReference type="GO" id="GO:0032259">
    <property type="term" value="P:methylation"/>
    <property type="evidence" value="ECO:0007669"/>
    <property type="project" value="UniProtKB-KW"/>
</dbReference>
<evidence type="ECO:0000256" key="7">
    <source>
        <dbReference type="ARBA" id="ARBA00022692"/>
    </source>
</evidence>
<feature type="transmembrane region" description="Helical" evidence="10">
    <location>
        <begin position="461"/>
        <end position="483"/>
    </location>
</feature>
<dbReference type="InterPro" id="IPR025770">
    <property type="entry name" value="PPMT_MeTrfase"/>
</dbReference>
<gene>
    <name evidence="11" type="primary">Icmt</name>
    <name evidence="11" type="ORF">SPIL2461_LOCUS4552</name>
</gene>
<evidence type="ECO:0000256" key="5">
    <source>
        <dbReference type="ARBA" id="ARBA00022679"/>
    </source>
</evidence>
<keyword evidence="6 10" id="KW-0949">S-adenosyl-L-methionine</keyword>
<dbReference type="InterPro" id="IPR007269">
    <property type="entry name" value="ICMT_MeTrfase"/>
</dbReference>
<dbReference type="EC" id="2.1.1.100" evidence="3 10"/>
<feature type="transmembrane region" description="Helical" evidence="10">
    <location>
        <begin position="371"/>
        <end position="394"/>
    </location>
</feature>
<evidence type="ECO:0000256" key="2">
    <source>
        <dbReference type="ARBA" id="ARBA00009140"/>
    </source>
</evidence>
<keyword evidence="7 10" id="KW-0812">Transmembrane</keyword>